<keyword evidence="3" id="KW-1185">Reference proteome</keyword>
<feature type="region of interest" description="Disordered" evidence="1">
    <location>
        <begin position="412"/>
        <end position="544"/>
    </location>
</feature>
<dbReference type="EMBL" id="QBIY01012692">
    <property type="protein sequence ID" value="RXN18959.1"/>
    <property type="molecule type" value="Genomic_DNA"/>
</dbReference>
<gene>
    <name evidence="2" type="ORF">ROHU_025964</name>
</gene>
<name>A0A498MCW2_LABRO</name>
<organism evidence="2 3">
    <name type="scientific">Labeo rohita</name>
    <name type="common">Indian major carp</name>
    <name type="synonym">Cyprinus rohita</name>
    <dbReference type="NCBI Taxonomy" id="84645"/>
    <lineage>
        <taxon>Eukaryota</taxon>
        <taxon>Metazoa</taxon>
        <taxon>Chordata</taxon>
        <taxon>Craniata</taxon>
        <taxon>Vertebrata</taxon>
        <taxon>Euteleostomi</taxon>
        <taxon>Actinopterygii</taxon>
        <taxon>Neopterygii</taxon>
        <taxon>Teleostei</taxon>
        <taxon>Ostariophysi</taxon>
        <taxon>Cypriniformes</taxon>
        <taxon>Cyprinidae</taxon>
        <taxon>Labeoninae</taxon>
        <taxon>Labeonini</taxon>
        <taxon>Labeo</taxon>
    </lineage>
</organism>
<evidence type="ECO:0000256" key="1">
    <source>
        <dbReference type="SAM" id="MobiDB-lite"/>
    </source>
</evidence>
<dbReference type="Proteomes" id="UP000290572">
    <property type="component" value="Unassembled WGS sequence"/>
</dbReference>
<evidence type="ECO:0000313" key="2">
    <source>
        <dbReference type="EMBL" id="RXN18959.1"/>
    </source>
</evidence>
<dbReference type="AlphaFoldDB" id="A0A498MCW2"/>
<sequence>MSGGVNVKSLPRAQPGSGIPLHRTRLPSPKPEPKSTSSGLPRPSTHLPTSNRTSCNTSPTAVSSRDVLRDTTLRNQHLLLRGSPPSQRSFTQTQDSRSAHSSPQVRRKESPLSRGTLDGSKTESLLDLRPNGNKNFQSGIFRSQVGRMDNDNSLISEELKCHEESVASGSSQSKTGIPSFRFSNKNLRPGPAATNVDTGLHRVRRERVSLQNSASSSFSDEEMCTPDDLSPEVPQKPPPETTAVLKQETSSVEMLKAKQSPKVNMAAVAPFRYRLQIQEDVSLDDFSDCSSDSIEVCCDDLNTGTKPFQSRPLIGGMLGGSPRGQGVDLETEADKTSKAKTPQGQAGANGVGGMAAKRGKSGLPQATPRAELKVYRAGNSEGRLPVPSNLRKQKSLTNLCVLTDAEKKMHLYQPKWSDDMEKPGAGQNKSGKLKDAGGGTGKGIPLSKNLSKSEHSLFQGKPKPFSPPSKLGKPSRIPKGPYAEVKPISKGQELVDDSKSDDEILSSKAKTNGKKTISGTSGAATPGGGGGGKDAPEAEEGDKTFLKVDPELVVTVLGDLEQLLFSQMLGK</sequence>
<feature type="region of interest" description="Disordered" evidence="1">
    <location>
        <begin position="331"/>
        <end position="370"/>
    </location>
</feature>
<proteinExistence type="predicted"/>
<comment type="caution">
    <text evidence="2">The sequence shown here is derived from an EMBL/GenBank/DDBJ whole genome shotgun (WGS) entry which is preliminary data.</text>
</comment>
<feature type="compositionally biased region" description="Polar residues" evidence="1">
    <location>
        <begin position="46"/>
        <end position="63"/>
    </location>
</feature>
<dbReference type="STRING" id="84645.A0A498MCW2"/>
<reference evidence="2 3" key="1">
    <citation type="submission" date="2018-03" db="EMBL/GenBank/DDBJ databases">
        <title>Draft genome sequence of Rohu Carp (Labeo rohita).</title>
        <authorList>
            <person name="Das P."/>
            <person name="Kushwaha B."/>
            <person name="Joshi C.G."/>
            <person name="Kumar D."/>
            <person name="Nagpure N.S."/>
            <person name="Sahoo L."/>
            <person name="Das S.P."/>
            <person name="Bit A."/>
            <person name="Patnaik S."/>
            <person name="Meher P.K."/>
            <person name="Jayasankar P."/>
            <person name="Koringa P.G."/>
            <person name="Patel N.V."/>
            <person name="Hinsu A.T."/>
            <person name="Kumar R."/>
            <person name="Pandey M."/>
            <person name="Agarwal S."/>
            <person name="Srivastava S."/>
            <person name="Singh M."/>
            <person name="Iquebal M.A."/>
            <person name="Jaiswal S."/>
            <person name="Angadi U.B."/>
            <person name="Kumar N."/>
            <person name="Raza M."/>
            <person name="Shah T.M."/>
            <person name="Rai A."/>
            <person name="Jena J.K."/>
        </authorList>
    </citation>
    <scope>NUCLEOTIDE SEQUENCE [LARGE SCALE GENOMIC DNA]</scope>
    <source>
        <strain evidence="2">DASCIFA01</strain>
        <tissue evidence="2">Testis</tissue>
    </source>
</reference>
<feature type="compositionally biased region" description="Polar residues" evidence="1">
    <location>
        <begin position="508"/>
        <end position="517"/>
    </location>
</feature>
<feature type="compositionally biased region" description="Polar residues" evidence="1">
    <location>
        <begin position="84"/>
        <end position="104"/>
    </location>
</feature>
<feature type="compositionally biased region" description="Polar residues" evidence="1">
    <location>
        <begin position="209"/>
        <end position="218"/>
    </location>
</feature>
<accession>A0A498MCW2</accession>
<feature type="region of interest" description="Disordered" evidence="1">
    <location>
        <begin position="1"/>
        <end position="137"/>
    </location>
</feature>
<protein>
    <submittedName>
        <fullName evidence="2">Neuron navigator 1-like protein</fullName>
    </submittedName>
</protein>
<evidence type="ECO:0000313" key="3">
    <source>
        <dbReference type="Proteomes" id="UP000290572"/>
    </source>
</evidence>
<feature type="region of interest" description="Disordered" evidence="1">
    <location>
        <begin position="209"/>
        <end position="241"/>
    </location>
</feature>